<evidence type="ECO:0000256" key="1">
    <source>
        <dbReference type="SAM" id="Phobius"/>
    </source>
</evidence>
<keyword evidence="1" id="KW-0472">Membrane</keyword>
<dbReference type="Pfam" id="PF10825">
    <property type="entry name" value="DUF2752"/>
    <property type="match status" value="1"/>
</dbReference>
<keyword evidence="1" id="KW-1133">Transmembrane helix</keyword>
<proteinExistence type="predicted"/>
<dbReference type="EMBL" id="CP158367">
    <property type="protein sequence ID" value="XBX75163.1"/>
    <property type="molecule type" value="Genomic_DNA"/>
</dbReference>
<gene>
    <name evidence="2" type="ORF">PRVXT_000270</name>
</gene>
<dbReference type="InterPro" id="IPR021215">
    <property type="entry name" value="DUF2752"/>
</dbReference>
<accession>A0AAU7VN23</accession>
<feature type="transmembrane region" description="Helical" evidence="1">
    <location>
        <begin position="20"/>
        <end position="40"/>
    </location>
</feature>
<dbReference type="RefSeq" id="WP_350343908.1">
    <property type="nucleotide sequence ID" value="NZ_CP158367.1"/>
</dbReference>
<reference evidence="2" key="2">
    <citation type="submission" date="2024-06" db="EMBL/GenBank/DDBJ databases">
        <authorList>
            <person name="Petrova K.O."/>
            <person name="Toshchakov S.V."/>
            <person name="Boltjanskaja Y.V."/>
            <person name="Kevbrin V."/>
        </authorList>
    </citation>
    <scope>NUCLEOTIDE SEQUENCE</scope>
    <source>
        <strain evidence="2">Z-910T</strain>
    </source>
</reference>
<organism evidence="2">
    <name type="scientific">Proteinivorax tanatarense</name>
    <dbReference type="NCBI Taxonomy" id="1260629"/>
    <lineage>
        <taxon>Bacteria</taxon>
        <taxon>Bacillati</taxon>
        <taxon>Bacillota</taxon>
        <taxon>Clostridia</taxon>
        <taxon>Eubacteriales</taxon>
        <taxon>Proteinivoracaceae</taxon>
        <taxon>Proteinivorax</taxon>
    </lineage>
</organism>
<name>A0AAU7VN23_9FIRM</name>
<protein>
    <submittedName>
        <fullName evidence="2">DUF2752 domain-containing protein</fullName>
    </submittedName>
</protein>
<dbReference type="AlphaFoldDB" id="A0AAU7VN23"/>
<keyword evidence="1" id="KW-0812">Transmembrane</keyword>
<feature type="transmembrane region" description="Helical" evidence="1">
    <location>
        <begin position="92"/>
        <end position="113"/>
    </location>
</feature>
<feature type="transmembrane region" description="Helical" evidence="1">
    <location>
        <begin position="134"/>
        <end position="156"/>
    </location>
</feature>
<reference evidence="2" key="1">
    <citation type="journal article" date="2013" name="Extremophiles">
        <title>Proteinivorax tanatarense gen. nov., sp. nov., an anaerobic, haloalkaliphilic, proteolytic bacterium isolated from a decaying algal bloom, and proposal of Proteinivoraceae fam. nov.</title>
        <authorList>
            <person name="Kevbrin V."/>
            <person name="Boltyanskaya Y."/>
            <person name="Zhilina T."/>
            <person name="Kolganova T."/>
            <person name="Lavrentjeva E."/>
            <person name="Kuznetsov B."/>
        </authorList>
    </citation>
    <scope>NUCLEOTIDE SEQUENCE</scope>
    <source>
        <strain evidence="2">Z-910T</strain>
    </source>
</reference>
<evidence type="ECO:0000313" key="2">
    <source>
        <dbReference type="EMBL" id="XBX75163.1"/>
    </source>
</evidence>
<sequence length="158" mass="18523">MLDLWPRSLLKIIPVDEKRYFCYVMTAICLALTGILYNSLLWQQSYILSRGHFFISELREIVHYGRCPLCGGTRSFLSFLSGDILMALHYNMFGLLLFAIIYFLLPFRIAIVLGVDNLLLKKVRTVDVWVEKHFLYLLFVIFSLQWALDYMGILVWKA</sequence>